<keyword evidence="2" id="KW-0812">Transmembrane</keyword>
<dbReference type="Proteomes" id="UP000618986">
    <property type="component" value="Unassembled WGS sequence"/>
</dbReference>
<name>A0ABR6M5F6_MICEC</name>
<protein>
    <recommendedName>
        <fullName evidence="5">DUF485 domain-containing protein</fullName>
    </recommendedName>
</protein>
<feature type="transmembrane region" description="Helical" evidence="2">
    <location>
        <begin position="91"/>
        <end position="112"/>
    </location>
</feature>
<evidence type="ECO:0000256" key="1">
    <source>
        <dbReference type="SAM" id="MobiDB-lite"/>
    </source>
</evidence>
<feature type="compositionally biased region" description="Pro residues" evidence="1">
    <location>
        <begin position="19"/>
        <end position="41"/>
    </location>
</feature>
<sequence>MTGAEEQHPPGRPVEAVPVPGPRASPPPAPRQPDSPQPAPTPKRTRIVLAEVSRAGSPADRTRSELTQQTPVGETLVQGLMRAQLSLALRLSLLVMIGLGGLPWLFAIAPSVGRVTVLGVNLPWLLLGVVSFPFLIVVGWAYVRLAERNEQDFVDLIRRPER</sequence>
<feature type="transmembrane region" description="Helical" evidence="2">
    <location>
        <begin position="124"/>
        <end position="143"/>
    </location>
</feature>
<proteinExistence type="predicted"/>
<feature type="region of interest" description="Disordered" evidence="1">
    <location>
        <begin position="1"/>
        <end position="46"/>
    </location>
</feature>
<evidence type="ECO:0000313" key="4">
    <source>
        <dbReference type="Proteomes" id="UP000618986"/>
    </source>
</evidence>
<keyword evidence="2" id="KW-0472">Membrane</keyword>
<evidence type="ECO:0000313" key="3">
    <source>
        <dbReference type="EMBL" id="MBB5110612.1"/>
    </source>
</evidence>
<evidence type="ECO:0008006" key="5">
    <source>
        <dbReference type="Google" id="ProtNLM"/>
    </source>
</evidence>
<evidence type="ECO:0000256" key="2">
    <source>
        <dbReference type="SAM" id="Phobius"/>
    </source>
</evidence>
<comment type="caution">
    <text evidence="3">The sequence shown here is derived from an EMBL/GenBank/DDBJ whole genome shotgun (WGS) entry which is preliminary data.</text>
</comment>
<reference evidence="3 4" key="1">
    <citation type="submission" date="2020-08" db="EMBL/GenBank/DDBJ databases">
        <title>Sequencing the genomes of 1000 actinobacteria strains.</title>
        <authorList>
            <person name="Klenk H.-P."/>
        </authorList>
    </citation>
    <scope>NUCLEOTIDE SEQUENCE [LARGE SCALE GENOMIC DNA]</scope>
    <source>
        <strain evidence="3 4">DSM 43036</strain>
    </source>
</reference>
<accession>A0ABR6M5F6</accession>
<keyword evidence="2" id="KW-1133">Transmembrane helix</keyword>
<organism evidence="3 4">
    <name type="scientific">Micromonospora echinospora</name>
    <name type="common">Micromonospora purpurea</name>
    <dbReference type="NCBI Taxonomy" id="1877"/>
    <lineage>
        <taxon>Bacteria</taxon>
        <taxon>Bacillati</taxon>
        <taxon>Actinomycetota</taxon>
        <taxon>Actinomycetes</taxon>
        <taxon>Micromonosporales</taxon>
        <taxon>Micromonosporaceae</taxon>
        <taxon>Micromonospora</taxon>
    </lineage>
</organism>
<gene>
    <name evidence="3" type="ORF">FHU28_000451</name>
</gene>
<keyword evidence="4" id="KW-1185">Reference proteome</keyword>
<dbReference type="EMBL" id="JACHJC010000001">
    <property type="protein sequence ID" value="MBB5110612.1"/>
    <property type="molecule type" value="Genomic_DNA"/>
</dbReference>